<dbReference type="EMBL" id="SSXH01000432">
    <property type="protein sequence ID" value="THJ70233.1"/>
    <property type="molecule type" value="Genomic_DNA"/>
</dbReference>
<evidence type="ECO:0000313" key="3">
    <source>
        <dbReference type="Proteomes" id="UP000305282"/>
    </source>
</evidence>
<feature type="compositionally biased region" description="Low complexity" evidence="1">
    <location>
        <begin position="14"/>
        <end position="25"/>
    </location>
</feature>
<gene>
    <name evidence="2" type="ORF">E7Y31_15880</name>
</gene>
<keyword evidence="3" id="KW-1185">Reference proteome</keyword>
<comment type="caution">
    <text evidence="2">The sequence shown here is derived from an EMBL/GenBank/DDBJ whole genome shotgun (WGS) entry which is preliminary data.</text>
</comment>
<accession>A0A4S5EES7</accession>
<name>A0A4S5EES7_9ACTN</name>
<reference evidence="2 3" key="1">
    <citation type="submission" date="2019-04" db="EMBL/GenBank/DDBJ databases">
        <title>Draft genome sequences for three unisolated Alnus-infective Frankia Sp+ strains, AgTrS, AiOr and AvVan, the first sequenced Frankia strains able to sporulate in-planta.</title>
        <authorList>
            <person name="Bethencourt L."/>
            <person name="Vautrin F."/>
            <person name="Taib N."/>
            <person name="Dubost A."/>
            <person name="Castro-Garcia L."/>
            <person name="Imbaud O."/>
            <person name="Abrouk D."/>
            <person name="Fournier P."/>
            <person name="Briolay J."/>
            <person name="Nguyen A."/>
            <person name="Normand P."/>
            <person name="Fernandez M.P."/>
            <person name="Brochier-Armanet C."/>
            <person name="Herrera-Belaroussi A."/>
        </authorList>
    </citation>
    <scope>NUCLEOTIDE SEQUENCE [LARGE SCALE GENOMIC DNA]</scope>
    <source>
        <strain evidence="2 3">AvVan</strain>
    </source>
</reference>
<protein>
    <submittedName>
        <fullName evidence="2">Uncharacterized protein</fullName>
    </submittedName>
</protein>
<sequence length="397" mass="44450">MDMGTSGMDRGTSRADTGTTAAGRTPNRVLEALRRSRGWGRPRLAKEMHLFCQARQWPSPGEENIRKQIYRLESGQVRNPDAFYRRLYCQFFERSAHDLFGGINQTPDSAAFTLTSHKFIPAFVGAEAAASLAKNCSRAVDQWTDCHEVPVDDMEADGVCTLYVWPHGTVVYHLVEDLTPKSIAEIAVWRRTSYPRHIGGVTQNLEEITGGTLADPPYVLSSYWVRDLPLDGLNRETALRLLCIPRVLTSDGAEIPSLAHAELIEQALMRDGFDHPEIVDFGMRGISFGFASWSGVVYHPTAPGRALAENDLIACELSAQAAWSYCNYIRSEVERGRDPEVPEKYGWRFLRGVRSRLTTERPQETSQHRSMREAIIETSGLSRHLGQAVEILKEAGQ</sequence>
<evidence type="ECO:0000256" key="1">
    <source>
        <dbReference type="SAM" id="MobiDB-lite"/>
    </source>
</evidence>
<proteinExistence type="predicted"/>
<evidence type="ECO:0000313" key="2">
    <source>
        <dbReference type="EMBL" id="THJ70233.1"/>
    </source>
</evidence>
<organism evidence="2 3">
    <name type="scientific">Candidatus Frankia alpina</name>
    <dbReference type="NCBI Taxonomy" id="2699483"/>
    <lineage>
        <taxon>Bacteria</taxon>
        <taxon>Bacillati</taxon>
        <taxon>Actinomycetota</taxon>
        <taxon>Actinomycetes</taxon>
        <taxon>Frankiales</taxon>
        <taxon>Frankiaceae</taxon>
        <taxon>Frankia</taxon>
    </lineage>
</organism>
<feature type="region of interest" description="Disordered" evidence="1">
    <location>
        <begin position="1"/>
        <end position="27"/>
    </location>
</feature>
<dbReference type="AlphaFoldDB" id="A0A4S5EES7"/>
<dbReference type="OrthoDB" id="3397572at2"/>
<dbReference type="Proteomes" id="UP000305282">
    <property type="component" value="Unassembled WGS sequence"/>
</dbReference>